<reference evidence="2 3" key="1">
    <citation type="submission" date="2020-09" db="EMBL/GenBank/DDBJ databases">
        <title>Complete genome sequence of an Arctic sea ice bacterium Marinomonas arctica BSI20414.</title>
        <authorList>
            <person name="Liao L."/>
            <person name="Chen B."/>
        </authorList>
    </citation>
    <scope>NUCLEOTIDE SEQUENCE [LARGE SCALE GENOMIC DNA]</scope>
    <source>
        <strain evidence="2 3">BSI20414</strain>
    </source>
</reference>
<evidence type="ECO:0000259" key="1">
    <source>
        <dbReference type="PROSITE" id="PS50405"/>
    </source>
</evidence>
<keyword evidence="3" id="KW-1185">Reference proteome</keyword>
<protein>
    <submittedName>
        <fullName evidence="2">Glutathione S-transferase</fullName>
    </submittedName>
</protein>
<dbReference type="Pfam" id="PF13417">
    <property type="entry name" value="GST_N_3"/>
    <property type="match status" value="1"/>
</dbReference>
<dbReference type="EMBL" id="CP061081">
    <property type="protein sequence ID" value="QNT05370.1"/>
    <property type="molecule type" value="Genomic_DNA"/>
</dbReference>
<keyword evidence="2" id="KW-0808">Transferase</keyword>
<accession>A0A7H1J4F4</accession>
<evidence type="ECO:0000313" key="2">
    <source>
        <dbReference type="EMBL" id="QNT05370.1"/>
    </source>
</evidence>
<dbReference type="InterPro" id="IPR004045">
    <property type="entry name" value="Glutathione_S-Trfase_N"/>
</dbReference>
<feature type="domain" description="GST C-terminal" evidence="1">
    <location>
        <begin position="89"/>
        <end position="217"/>
    </location>
</feature>
<dbReference type="PROSITE" id="PS51354">
    <property type="entry name" value="GLUTAREDOXIN_2"/>
    <property type="match status" value="1"/>
</dbReference>
<dbReference type="OrthoDB" id="9813092at2"/>
<dbReference type="InterPro" id="IPR050983">
    <property type="entry name" value="GST_Omega/HSP26"/>
</dbReference>
<dbReference type="AlphaFoldDB" id="A0A7H1J4F4"/>
<sequence>MLPVLYSFRRCPYAIRARYTLAFLKVSVYLREVVLKAKPDALLSLGGRSTVPQLIDVDGARYAESSDIIFWALSKSSIKNRSQQVWPSEIKQRNNMKAWIAYNDHFFKYWLDRYKYADRYPDFSEVYYRSKGEVFLQRLENRLKKRRFLFGESETLPDIMIFPFVRQFVAVNQSWFESSHYNNVKVWLARFVNSALFQSVVMTKYVAWEAGQAEVPFPA</sequence>
<organism evidence="2 3">
    <name type="scientific">Marinomonas arctica</name>
    <dbReference type="NCBI Taxonomy" id="383750"/>
    <lineage>
        <taxon>Bacteria</taxon>
        <taxon>Pseudomonadati</taxon>
        <taxon>Pseudomonadota</taxon>
        <taxon>Gammaproteobacteria</taxon>
        <taxon>Oceanospirillales</taxon>
        <taxon>Oceanospirillaceae</taxon>
        <taxon>Marinomonas</taxon>
    </lineage>
</organism>
<dbReference type="GO" id="GO:0005737">
    <property type="term" value="C:cytoplasm"/>
    <property type="evidence" value="ECO:0007669"/>
    <property type="project" value="TreeGrafter"/>
</dbReference>
<dbReference type="PROSITE" id="PS50405">
    <property type="entry name" value="GST_CTER"/>
    <property type="match status" value="1"/>
</dbReference>
<dbReference type="InterPro" id="IPR036249">
    <property type="entry name" value="Thioredoxin-like_sf"/>
</dbReference>
<dbReference type="InterPro" id="IPR036282">
    <property type="entry name" value="Glutathione-S-Trfase_C_sf"/>
</dbReference>
<name>A0A7H1J4F4_9GAMM</name>
<dbReference type="SUPFAM" id="SSF47616">
    <property type="entry name" value="GST C-terminal domain-like"/>
    <property type="match status" value="1"/>
</dbReference>
<evidence type="ECO:0000313" key="3">
    <source>
        <dbReference type="Proteomes" id="UP000516370"/>
    </source>
</evidence>
<dbReference type="KEGG" id="mard:IBG28_17075"/>
<dbReference type="PANTHER" id="PTHR43968:SF6">
    <property type="entry name" value="GLUTATHIONE S-TRANSFERASE OMEGA"/>
    <property type="match status" value="1"/>
</dbReference>
<dbReference type="PANTHER" id="PTHR43968">
    <property type="match status" value="1"/>
</dbReference>
<dbReference type="GO" id="GO:0016740">
    <property type="term" value="F:transferase activity"/>
    <property type="evidence" value="ECO:0007669"/>
    <property type="project" value="UniProtKB-KW"/>
</dbReference>
<dbReference type="Gene3D" id="3.40.30.10">
    <property type="entry name" value="Glutaredoxin"/>
    <property type="match status" value="1"/>
</dbReference>
<gene>
    <name evidence="2" type="ORF">IBG28_17075</name>
</gene>
<dbReference type="InterPro" id="IPR010987">
    <property type="entry name" value="Glutathione-S-Trfase_C-like"/>
</dbReference>
<dbReference type="SUPFAM" id="SSF52833">
    <property type="entry name" value="Thioredoxin-like"/>
    <property type="match status" value="1"/>
</dbReference>
<dbReference type="Pfam" id="PF13410">
    <property type="entry name" value="GST_C_2"/>
    <property type="match status" value="1"/>
</dbReference>
<dbReference type="Proteomes" id="UP000516370">
    <property type="component" value="Chromosome"/>
</dbReference>
<dbReference type="Gene3D" id="1.20.1050.10">
    <property type="match status" value="1"/>
</dbReference>
<dbReference type="CDD" id="cd03196">
    <property type="entry name" value="GST_C_5"/>
    <property type="match status" value="1"/>
</dbReference>
<proteinExistence type="predicted"/>